<dbReference type="GO" id="GO:0005262">
    <property type="term" value="F:calcium channel activity"/>
    <property type="evidence" value="ECO:0007669"/>
    <property type="project" value="TreeGrafter"/>
</dbReference>
<gene>
    <name evidence="7" type="ORF">SDC9_49568</name>
</gene>
<evidence type="ECO:0000256" key="5">
    <source>
        <dbReference type="SAM" id="Phobius"/>
    </source>
</evidence>
<dbReference type="NCBIfam" id="TIGR00367">
    <property type="entry name" value="calcium/sodium antiporter"/>
    <property type="match status" value="1"/>
</dbReference>
<evidence type="ECO:0000256" key="4">
    <source>
        <dbReference type="ARBA" id="ARBA00023136"/>
    </source>
</evidence>
<feature type="transmembrane region" description="Helical" evidence="5">
    <location>
        <begin position="243"/>
        <end position="262"/>
    </location>
</feature>
<feature type="transmembrane region" description="Helical" evidence="5">
    <location>
        <begin position="268"/>
        <end position="289"/>
    </location>
</feature>
<dbReference type="Gene3D" id="1.20.1420.30">
    <property type="entry name" value="NCX, central ion-binding region"/>
    <property type="match status" value="2"/>
</dbReference>
<dbReference type="InterPro" id="IPR044880">
    <property type="entry name" value="NCX_ion-bd_dom_sf"/>
</dbReference>
<comment type="caution">
    <text evidence="7">The sequence shown here is derived from an EMBL/GenBank/DDBJ whole genome shotgun (WGS) entry which is preliminary data.</text>
</comment>
<evidence type="ECO:0000256" key="2">
    <source>
        <dbReference type="ARBA" id="ARBA00022692"/>
    </source>
</evidence>
<dbReference type="GO" id="GO:0006874">
    <property type="term" value="P:intracellular calcium ion homeostasis"/>
    <property type="evidence" value="ECO:0007669"/>
    <property type="project" value="TreeGrafter"/>
</dbReference>
<dbReference type="EMBL" id="VSSQ01000941">
    <property type="protein sequence ID" value="MPM03303.1"/>
    <property type="molecule type" value="Genomic_DNA"/>
</dbReference>
<feature type="transmembrane region" description="Helical" evidence="5">
    <location>
        <begin position="296"/>
        <end position="314"/>
    </location>
</feature>
<evidence type="ECO:0000259" key="6">
    <source>
        <dbReference type="Pfam" id="PF01699"/>
    </source>
</evidence>
<accession>A0A644WLK8</accession>
<evidence type="ECO:0000313" key="7">
    <source>
        <dbReference type="EMBL" id="MPM03303.1"/>
    </source>
</evidence>
<reference evidence="7" key="1">
    <citation type="submission" date="2019-08" db="EMBL/GenBank/DDBJ databases">
        <authorList>
            <person name="Kucharzyk K."/>
            <person name="Murdoch R.W."/>
            <person name="Higgins S."/>
            <person name="Loffler F."/>
        </authorList>
    </citation>
    <scope>NUCLEOTIDE SEQUENCE</scope>
</reference>
<dbReference type="AlphaFoldDB" id="A0A644WLK8"/>
<evidence type="ECO:0000256" key="3">
    <source>
        <dbReference type="ARBA" id="ARBA00022989"/>
    </source>
</evidence>
<feature type="domain" description="Sodium/calcium exchanger membrane region" evidence="6">
    <location>
        <begin position="175"/>
        <end position="313"/>
    </location>
</feature>
<organism evidence="7">
    <name type="scientific">bioreactor metagenome</name>
    <dbReference type="NCBI Taxonomy" id="1076179"/>
    <lineage>
        <taxon>unclassified sequences</taxon>
        <taxon>metagenomes</taxon>
        <taxon>ecological metagenomes</taxon>
    </lineage>
</organism>
<keyword evidence="3 5" id="KW-1133">Transmembrane helix</keyword>
<dbReference type="PANTHER" id="PTHR10846">
    <property type="entry name" value="SODIUM/POTASSIUM/CALCIUM EXCHANGER"/>
    <property type="match status" value="1"/>
</dbReference>
<dbReference type="InterPro" id="IPR004481">
    <property type="entry name" value="K/Na/Ca-exchanger"/>
</dbReference>
<dbReference type="GO" id="GO:0005886">
    <property type="term" value="C:plasma membrane"/>
    <property type="evidence" value="ECO:0007669"/>
    <property type="project" value="TreeGrafter"/>
</dbReference>
<dbReference type="GO" id="GO:0008273">
    <property type="term" value="F:calcium, potassium:sodium antiporter activity"/>
    <property type="evidence" value="ECO:0007669"/>
    <property type="project" value="TreeGrafter"/>
</dbReference>
<feature type="transmembrane region" description="Helical" evidence="5">
    <location>
        <begin position="126"/>
        <end position="145"/>
    </location>
</feature>
<name>A0A644WLK8_9ZZZZ</name>
<comment type="subcellular location">
    <subcellularLocation>
        <location evidence="1">Membrane</location>
        <topology evidence="1">Multi-pass membrane protein</topology>
    </subcellularLocation>
</comment>
<feature type="domain" description="Sodium/calcium exchanger membrane region" evidence="6">
    <location>
        <begin position="5"/>
        <end position="144"/>
    </location>
</feature>
<proteinExistence type="predicted"/>
<sequence length="315" mass="33568">MLMDIVFIVLSLVLLYLGAQWLVSGSAKLAEAFGIPQLVIGLTIVAFGTSSPELIVTITASSQGQTGMALGNVVGSNIMNILLILGLTAVVSPVFVEKKIIRSDIPLLIVFSSLLMWILINPELHSWEGFVLLGCLVLYAGWMFFNIRKDRQLLKANGGGKPGTRFSSSQKWFFVFLVVVGLALLTVGSRLLVLGAVDIARLMNVSETMIGLTVVSIGTGLPELATSAIAAMRKQTDIAVGNIVGSNIFNILVIAGFSISAYPAANSGISLTDLLFMTGAAVLLFPLAYSGSTIRRAEGALLLGLYVLYLFIIWP</sequence>
<evidence type="ECO:0000256" key="1">
    <source>
        <dbReference type="ARBA" id="ARBA00004141"/>
    </source>
</evidence>
<protein>
    <recommendedName>
        <fullName evidence="6">Sodium/calcium exchanger membrane region domain-containing protein</fullName>
    </recommendedName>
</protein>
<feature type="transmembrane region" description="Helical" evidence="5">
    <location>
        <begin position="78"/>
        <end position="96"/>
    </location>
</feature>
<dbReference type="Pfam" id="PF01699">
    <property type="entry name" value="Na_Ca_ex"/>
    <property type="match status" value="2"/>
</dbReference>
<dbReference type="InterPro" id="IPR004837">
    <property type="entry name" value="NaCa_Exmemb"/>
</dbReference>
<dbReference type="PANTHER" id="PTHR10846:SF8">
    <property type="entry name" value="INNER MEMBRANE PROTEIN YRBG"/>
    <property type="match status" value="1"/>
</dbReference>
<feature type="transmembrane region" description="Helical" evidence="5">
    <location>
        <begin position="103"/>
        <end position="120"/>
    </location>
</feature>
<feature type="transmembrane region" description="Helical" evidence="5">
    <location>
        <begin position="209"/>
        <end position="231"/>
    </location>
</feature>
<keyword evidence="2 5" id="KW-0812">Transmembrane</keyword>
<keyword evidence="4 5" id="KW-0472">Membrane</keyword>
<feature type="transmembrane region" description="Helical" evidence="5">
    <location>
        <begin position="172"/>
        <end position="197"/>
    </location>
</feature>